<dbReference type="PANTHER" id="PTHR34203">
    <property type="entry name" value="METHYLTRANSFERASE, FKBM FAMILY PROTEIN"/>
    <property type="match status" value="1"/>
</dbReference>
<evidence type="ECO:0000256" key="1">
    <source>
        <dbReference type="SAM" id="MobiDB-lite"/>
    </source>
</evidence>
<dbReference type="InterPro" id="IPR006342">
    <property type="entry name" value="FkbM_mtfrase"/>
</dbReference>
<organism evidence="3 4">
    <name type="scientific">Streptomyces kronopolitis</name>
    <dbReference type="NCBI Taxonomy" id="1612435"/>
    <lineage>
        <taxon>Bacteria</taxon>
        <taxon>Bacillati</taxon>
        <taxon>Actinomycetota</taxon>
        <taxon>Actinomycetes</taxon>
        <taxon>Kitasatosporales</taxon>
        <taxon>Streptomycetaceae</taxon>
        <taxon>Streptomyces</taxon>
    </lineage>
</organism>
<proteinExistence type="predicted"/>
<dbReference type="Pfam" id="PF05050">
    <property type="entry name" value="Methyltransf_21"/>
    <property type="match status" value="1"/>
</dbReference>
<feature type="domain" description="Methyltransferase FkbM" evidence="2">
    <location>
        <begin position="59"/>
        <end position="241"/>
    </location>
</feature>
<dbReference type="NCBIfam" id="TIGR01444">
    <property type="entry name" value="fkbM_fam"/>
    <property type="match status" value="1"/>
</dbReference>
<evidence type="ECO:0000313" key="4">
    <source>
        <dbReference type="Proteomes" id="UP000600080"/>
    </source>
</evidence>
<reference evidence="4" key="1">
    <citation type="journal article" date="2019" name="Int. J. Syst. Evol. Microbiol.">
        <title>The Global Catalogue of Microorganisms (GCM) 10K type strain sequencing project: providing services to taxonomists for standard genome sequencing and annotation.</title>
        <authorList>
            <consortium name="The Broad Institute Genomics Platform"/>
            <consortium name="The Broad Institute Genome Sequencing Center for Infectious Disease"/>
            <person name="Wu L."/>
            <person name="Ma J."/>
        </authorList>
    </citation>
    <scope>NUCLEOTIDE SEQUENCE [LARGE SCALE GENOMIC DNA]</scope>
    <source>
        <strain evidence="4">CGMCC 4.7323</strain>
    </source>
</reference>
<dbReference type="RefSeq" id="WP_189096365.1">
    <property type="nucleotide sequence ID" value="NZ_BMND01000003.1"/>
</dbReference>
<comment type="caution">
    <text evidence="3">The sequence shown here is derived from an EMBL/GenBank/DDBJ whole genome shotgun (WGS) entry which is preliminary data.</text>
</comment>
<feature type="region of interest" description="Disordered" evidence="1">
    <location>
        <begin position="122"/>
        <end position="141"/>
    </location>
</feature>
<gene>
    <name evidence="3" type="ORF">GCM10012285_10570</name>
</gene>
<accession>A0ABQ2J1B2</accession>
<dbReference type="InterPro" id="IPR029063">
    <property type="entry name" value="SAM-dependent_MTases_sf"/>
</dbReference>
<evidence type="ECO:0000259" key="2">
    <source>
        <dbReference type="Pfam" id="PF05050"/>
    </source>
</evidence>
<dbReference type="Gene3D" id="3.40.50.150">
    <property type="entry name" value="Vaccinia Virus protein VP39"/>
    <property type="match status" value="1"/>
</dbReference>
<name>A0ABQ2J1B2_9ACTN</name>
<evidence type="ECO:0000313" key="3">
    <source>
        <dbReference type="EMBL" id="GGN36609.1"/>
    </source>
</evidence>
<dbReference type="InterPro" id="IPR052514">
    <property type="entry name" value="SAM-dependent_MTase"/>
</dbReference>
<dbReference type="PANTHER" id="PTHR34203:SF13">
    <property type="entry name" value="EXPRESSED PROTEIN"/>
    <property type="match status" value="1"/>
</dbReference>
<dbReference type="GeneID" id="301546939"/>
<dbReference type="SUPFAM" id="SSF53335">
    <property type="entry name" value="S-adenosyl-L-methionine-dependent methyltransferases"/>
    <property type="match status" value="1"/>
</dbReference>
<keyword evidence="4" id="KW-1185">Reference proteome</keyword>
<dbReference type="Proteomes" id="UP000600080">
    <property type="component" value="Unassembled WGS sequence"/>
</dbReference>
<sequence length="265" mass="28285">MTGPAAAPAYETYEITLPGGRKVLSPEANQGVALWQDVVDNDIYAQAVAGLSAGDVLFDVGANIGFAAYLFTDLVPGLRVYSFEPAEACYACLKVNAARQQADITAIQTAVGSKPGTAELTYYPKSPAQSSLYPDSDEDRRNSTTYLVNSGIGADVADAFLATMHQGHTYPVEVTTVAAAVDEYGVDEIALLKIDVERAEQDVLDGIGEAGWSRVRRVVAEIHDTDGRLDAITRQLSERGFTVEGGQERLLAGTNVHMLLAARGR</sequence>
<dbReference type="EMBL" id="BMND01000003">
    <property type="protein sequence ID" value="GGN36609.1"/>
    <property type="molecule type" value="Genomic_DNA"/>
</dbReference>
<protein>
    <recommendedName>
        <fullName evidence="2">Methyltransferase FkbM domain-containing protein</fullName>
    </recommendedName>
</protein>